<organism evidence="3 4">
    <name type="scientific">Mycena albidolilacea</name>
    <dbReference type="NCBI Taxonomy" id="1033008"/>
    <lineage>
        <taxon>Eukaryota</taxon>
        <taxon>Fungi</taxon>
        <taxon>Dikarya</taxon>
        <taxon>Basidiomycota</taxon>
        <taxon>Agaricomycotina</taxon>
        <taxon>Agaricomycetes</taxon>
        <taxon>Agaricomycetidae</taxon>
        <taxon>Agaricales</taxon>
        <taxon>Marasmiineae</taxon>
        <taxon>Mycenaceae</taxon>
        <taxon>Mycena</taxon>
    </lineage>
</organism>
<dbReference type="EMBL" id="JARIHO010000010">
    <property type="protein sequence ID" value="KAJ7354275.1"/>
    <property type="molecule type" value="Genomic_DNA"/>
</dbReference>
<feature type="transmembrane region" description="Helical" evidence="1">
    <location>
        <begin position="12"/>
        <end position="38"/>
    </location>
</feature>
<dbReference type="PANTHER" id="PTHR40465:SF1">
    <property type="entry name" value="DUF6534 DOMAIN-CONTAINING PROTEIN"/>
    <property type="match status" value="1"/>
</dbReference>
<evidence type="ECO:0000259" key="2">
    <source>
        <dbReference type="Pfam" id="PF20152"/>
    </source>
</evidence>
<dbReference type="AlphaFoldDB" id="A0AAD7ACR2"/>
<protein>
    <recommendedName>
        <fullName evidence="2">DUF6534 domain-containing protein</fullName>
    </recommendedName>
</protein>
<comment type="caution">
    <text evidence="3">The sequence shown here is derived from an EMBL/GenBank/DDBJ whole genome shotgun (WGS) entry which is preliminary data.</text>
</comment>
<feature type="transmembrane region" description="Helical" evidence="1">
    <location>
        <begin position="50"/>
        <end position="71"/>
    </location>
</feature>
<gene>
    <name evidence="3" type="ORF">DFH08DRAFT_1077049</name>
</gene>
<accession>A0AAD7ACR2</accession>
<keyword evidence="1" id="KW-0472">Membrane</keyword>
<dbReference type="Pfam" id="PF20152">
    <property type="entry name" value="DUF6534"/>
    <property type="match status" value="1"/>
</dbReference>
<dbReference type="PANTHER" id="PTHR40465">
    <property type="entry name" value="CHROMOSOME 1, WHOLE GENOME SHOTGUN SEQUENCE"/>
    <property type="match status" value="1"/>
</dbReference>
<feature type="transmembrane region" description="Helical" evidence="1">
    <location>
        <begin position="160"/>
        <end position="183"/>
    </location>
</feature>
<proteinExistence type="predicted"/>
<sequence length="317" mass="35310">MSLPAAPDVTLLFGPLLLGVLLNTMLYGVMIVQAFLYYSRYKGDRSWFRYLVLYLVIVETANWVCDVGLIYEPLIVRYGTPEALKTSPILLRADGVLTVLISTPIQLFIAWRIQVVNRSYVLPVIIFVLAVISFGGGLATTVVVTLHPDFANFADFHVEIITWLISSTLCDVVLTASLVYSLWTRKTNVISTDGYINKIIRLTIQTGFVTAAAALLDVVLFLTLPATSFNFMFDFPLSKLYTNALISTLNARPWQEHVSQHEAPNALFEESNMGQASLQGQTSFALTPRIRTSQGAHQSYMSYPQPPKFKLDIESAV</sequence>
<feature type="transmembrane region" description="Helical" evidence="1">
    <location>
        <begin position="91"/>
        <end position="113"/>
    </location>
</feature>
<feature type="transmembrane region" description="Helical" evidence="1">
    <location>
        <begin position="120"/>
        <end position="140"/>
    </location>
</feature>
<evidence type="ECO:0000256" key="1">
    <source>
        <dbReference type="SAM" id="Phobius"/>
    </source>
</evidence>
<evidence type="ECO:0000313" key="3">
    <source>
        <dbReference type="EMBL" id="KAJ7354275.1"/>
    </source>
</evidence>
<evidence type="ECO:0000313" key="4">
    <source>
        <dbReference type="Proteomes" id="UP001218218"/>
    </source>
</evidence>
<dbReference type="Proteomes" id="UP001218218">
    <property type="component" value="Unassembled WGS sequence"/>
</dbReference>
<keyword evidence="1" id="KW-0812">Transmembrane</keyword>
<feature type="domain" description="DUF6534" evidence="2">
    <location>
        <begin position="167"/>
        <end position="252"/>
    </location>
</feature>
<dbReference type="InterPro" id="IPR045339">
    <property type="entry name" value="DUF6534"/>
</dbReference>
<reference evidence="3" key="1">
    <citation type="submission" date="2023-03" db="EMBL/GenBank/DDBJ databases">
        <title>Massive genome expansion in bonnet fungi (Mycena s.s.) driven by repeated elements and novel gene families across ecological guilds.</title>
        <authorList>
            <consortium name="Lawrence Berkeley National Laboratory"/>
            <person name="Harder C.B."/>
            <person name="Miyauchi S."/>
            <person name="Viragh M."/>
            <person name="Kuo A."/>
            <person name="Thoen E."/>
            <person name="Andreopoulos B."/>
            <person name="Lu D."/>
            <person name="Skrede I."/>
            <person name="Drula E."/>
            <person name="Henrissat B."/>
            <person name="Morin E."/>
            <person name="Kohler A."/>
            <person name="Barry K."/>
            <person name="LaButti K."/>
            <person name="Morin E."/>
            <person name="Salamov A."/>
            <person name="Lipzen A."/>
            <person name="Mereny Z."/>
            <person name="Hegedus B."/>
            <person name="Baldrian P."/>
            <person name="Stursova M."/>
            <person name="Weitz H."/>
            <person name="Taylor A."/>
            <person name="Grigoriev I.V."/>
            <person name="Nagy L.G."/>
            <person name="Martin F."/>
            <person name="Kauserud H."/>
        </authorList>
    </citation>
    <scope>NUCLEOTIDE SEQUENCE</scope>
    <source>
        <strain evidence="3">CBHHK002</strain>
    </source>
</reference>
<keyword evidence="1" id="KW-1133">Transmembrane helix</keyword>
<keyword evidence="4" id="KW-1185">Reference proteome</keyword>
<feature type="transmembrane region" description="Helical" evidence="1">
    <location>
        <begin position="204"/>
        <end position="224"/>
    </location>
</feature>
<name>A0AAD7ACR2_9AGAR</name>